<dbReference type="Pfam" id="PF05565">
    <property type="entry name" value="Sipho_Gp157"/>
    <property type="match status" value="1"/>
</dbReference>
<evidence type="ECO:0000313" key="1">
    <source>
        <dbReference type="EMBL" id="BAF67270.1"/>
    </source>
</evidence>
<dbReference type="HOGENOM" id="CLU_124446_3_0_9"/>
<evidence type="ECO:0000313" key="2">
    <source>
        <dbReference type="Proteomes" id="UP000006386"/>
    </source>
</evidence>
<dbReference type="RefSeq" id="WP_000002516.1">
    <property type="nucleotide sequence ID" value="NC_009641.1"/>
</dbReference>
<dbReference type="EMBL" id="AP009351">
    <property type="protein sequence ID" value="BAF67270.1"/>
    <property type="molecule type" value="Genomic_DNA"/>
</dbReference>
<organism evidence="1 2">
    <name type="scientific">Staphylococcus aureus (strain Newman)</name>
    <dbReference type="NCBI Taxonomy" id="426430"/>
    <lineage>
        <taxon>Bacteria</taxon>
        <taxon>Bacillati</taxon>
        <taxon>Bacillota</taxon>
        <taxon>Bacilli</taxon>
        <taxon>Bacillales</taxon>
        <taxon>Staphylococcaceae</taxon>
        <taxon>Staphylococcus</taxon>
    </lineage>
</organism>
<dbReference type="KEGG" id="sae:NWMN_0998"/>
<gene>
    <name evidence="1" type="ordered locus">NWMN_0998</name>
</gene>
<sequence length="159" mass="18478">MANLYELSEAFKEMSNQDELDPTLLKDTLDSIKAEMNVKVDNIVNWRRETLGDIDVIDKEIKRLQNLKKQKQNLTDRLRDYLKEMLETQEVDSYRTATNHIYKRKNGASKNIIDEKLIPKDYWLSQAPKLNSKQLIDDLKAGKDIPGAELKVTESLVIK</sequence>
<dbReference type="Proteomes" id="UP000006386">
    <property type="component" value="Chromosome"/>
</dbReference>
<proteinExistence type="predicted"/>
<dbReference type="AlphaFoldDB" id="A0A0H3K7G6"/>
<dbReference type="InterPro" id="IPR008840">
    <property type="entry name" value="Sipho_Gp157"/>
</dbReference>
<name>A0A0H3K7G6_STAAE</name>
<protein>
    <submittedName>
        <fullName evidence="1">Uncharacterized protein</fullName>
    </submittedName>
</protein>
<accession>A0A0H3K7G6</accession>
<reference evidence="1 2" key="1">
    <citation type="journal article" date="2008" name="J. Bacteriol.">
        <title>Genome sequence of Staphylococcus aureus strain Newman and comparative analysis of staphylococcal genomes: polymorphism and evolution of two major pathogenicity islands.</title>
        <authorList>
            <person name="Baba T."/>
            <person name="Bae T."/>
            <person name="Schneewind O."/>
            <person name="Takeuchi F."/>
            <person name="Hiramatsu K."/>
        </authorList>
    </citation>
    <scope>NUCLEOTIDE SEQUENCE [LARGE SCALE GENOMIC DNA]</scope>
    <source>
        <strain evidence="1 2">Newman</strain>
    </source>
</reference>